<protein>
    <submittedName>
        <fullName evidence="5">Uncharacterized protein</fullName>
    </submittedName>
</protein>
<dbReference type="SUPFAM" id="SSF51735">
    <property type="entry name" value="NAD(P)-binding Rossmann-fold domains"/>
    <property type="match status" value="1"/>
</dbReference>
<gene>
    <name evidence="5" type="ORF">BCR39DRAFT_125853</name>
</gene>
<evidence type="ECO:0000256" key="3">
    <source>
        <dbReference type="ARBA" id="ARBA00023002"/>
    </source>
</evidence>
<dbReference type="InterPro" id="IPR002347">
    <property type="entry name" value="SDR_fam"/>
</dbReference>
<dbReference type="Proteomes" id="UP000193986">
    <property type="component" value="Unassembled WGS sequence"/>
</dbReference>
<reference evidence="5 6" key="1">
    <citation type="submission" date="2016-07" db="EMBL/GenBank/DDBJ databases">
        <title>Pervasive Adenine N6-methylation of Active Genes in Fungi.</title>
        <authorList>
            <consortium name="DOE Joint Genome Institute"/>
            <person name="Mondo S.J."/>
            <person name="Dannebaum R.O."/>
            <person name="Kuo R.C."/>
            <person name="Labutti K."/>
            <person name="Haridas S."/>
            <person name="Kuo A."/>
            <person name="Salamov A."/>
            <person name="Ahrendt S.R."/>
            <person name="Lipzen A."/>
            <person name="Sullivan W."/>
            <person name="Andreopoulos W.B."/>
            <person name="Clum A."/>
            <person name="Lindquist E."/>
            <person name="Daum C."/>
            <person name="Ramamoorthy G.K."/>
            <person name="Gryganskyi A."/>
            <person name="Culley D."/>
            <person name="Magnuson J.K."/>
            <person name="James T.Y."/>
            <person name="O'Malley M.A."/>
            <person name="Stajich J.E."/>
            <person name="Spatafora J.W."/>
            <person name="Visel A."/>
            <person name="Grigoriev I.V."/>
        </authorList>
    </citation>
    <scope>NUCLEOTIDE SEQUENCE [LARGE SCALE GENOMIC DNA]</scope>
    <source>
        <strain evidence="5 6">68-887.2</strain>
    </source>
</reference>
<sequence length="287" mass="30166">MSSYRADALFSVKGKTVIVTGGGSGIGKGMAAALAINGAKVIICGRRVEPIEETAAELNAAAKESSSGGQVIAIQADVSTKHGITDFYNKCEHIIDKLDYLVNNAGFSSNWKDQSPITDPLTLAKKLFSIDDVDFANMTAIHVAGPYLLGVKFIPLFQKSADPSICNITSIASVFLNRAVCEFSYAQSKAAEAHMTTLMAAALQPFKIRVNSVCPGLFPSGLTTTSDGKLYSLLVGQLKNIPKGREGLVEEMAGPVMMLATPAGGYINGANLVIDGGWVLNSSANDV</sequence>
<comment type="similarity">
    <text evidence="1 4">Belongs to the short-chain dehydrogenases/reductases (SDR) family.</text>
</comment>
<organism evidence="5 6">
    <name type="scientific">Naematelia encephala</name>
    <dbReference type="NCBI Taxonomy" id="71784"/>
    <lineage>
        <taxon>Eukaryota</taxon>
        <taxon>Fungi</taxon>
        <taxon>Dikarya</taxon>
        <taxon>Basidiomycota</taxon>
        <taxon>Agaricomycotina</taxon>
        <taxon>Tremellomycetes</taxon>
        <taxon>Tremellales</taxon>
        <taxon>Naemateliaceae</taxon>
        <taxon>Naematelia</taxon>
    </lineage>
</organism>
<keyword evidence="2" id="KW-0521">NADP</keyword>
<keyword evidence="3" id="KW-0560">Oxidoreductase</keyword>
<dbReference type="InParanoid" id="A0A1Y2BIY8"/>
<dbReference type="OrthoDB" id="3819888at2759"/>
<accession>A0A1Y2BIY8</accession>
<dbReference type="PANTHER" id="PTHR43618">
    <property type="entry name" value="7-ALPHA-HYDROXYSTEROID DEHYDROGENASE"/>
    <property type="match status" value="1"/>
</dbReference>
<proteinExistence type="inferred from homology"/>
<evidence type="ECO:0000313" key="5">
    <source>
        <dbReference type="EMBL" id="ORY34751.1"/>
    </source>
</evidence>
<dbReference type="STRING" id="71784.A0A1Y2BIY8"/>
<dbReference type="InterPro" id="IPR036291">
    <property type="entry name" value="NAD(P)-bd_dom_sf"/>
</dbReference>
<evidence type="ECO:0000256" key="4">
    <source>
        <dbReference type="RuleBase" id="RU000363"/>
    </source>
</evidence>
<dbReference type="PANTHER" id="PTHR43618:SF4">
    <property type="entry name" value="SHORT CHAIN DEHYDROGENASE_REDUCTASE FAMILY (AFU_ORTHOLOGUE AFUA_7G04540)"/>
    <property type="match status" value="1"/>
</dbReference>
<keyword evidence="6" id="KW-1185">Reference proteome</keyword>
<dbReference type="PRINTS" id="PR00081">
    <property type="entry name" value="GDHRDH"/>
</dbReference>
<evidence type="ECO:0000313" key="6">
    <source>
        <dbReference type="Proteomes" id="UP000193986"/>
    </source>
</evidence>
<dbReference type="InterPro" id="IPR052178">
    <property type="entry name" value="Sec_Metab_Biosynth_SDR"/>
</dbReference>
<evidence type="ECO:0000256" key="2">
    <source>
        <dbReference type="ARBA" id="ARBA00022857"/>
    </source>
</evidence>
<dbReference type="EMBL" id="MCFC01000002">
    <property type="protein sequence ID" value="ORY34751.1"/>
    <property type="molecule type" value="Genomic_DNA"/>
</dbReference>
<dbReference type="Pfam" id="PF00106">
    <property type="entry name" value="adh_short"/>
    <property type="match status" value="1"/>
</dbReference>
<name>A0A1Y2BIY8_9TREE</name>
<dbReference type="PRINTS" id="PR00080">
    <property type="entry name" value="SDRFAMILY"/>
</dbReference>
<dbReference type="AlphaFoldDB" id="A0A1Y2BIY8"/>
<dbReference type="GO" id="GO:0016491">
    <property type="term" value="F:oxidoreductase activity"/>
    <property type="evidence" value="ECO:0007669"/>
    <property type="project" value="UniProtKB-KW"/>
</dbReference>
<dbReference type="Gene3D" id="3.40.50.720">
    <property type="entry name" value="NAD(P)-binding Rossmann-like Domain"/>
    <property type="match status" value="1"/>
</dbReference>
<comment type="caution">
    <text evidence="5">The sequence shown here is derived from an EMBL/GenBank/DDBJ whole genome shotgun (WGS) entry which is preliminary data.</text>
</comment>
<evidence type="ECO:0000256" key="1">
    <source>
        <dbReference type="ARBA" id="ARBA00006484"/>
    </source>
</evidence>